<dbReference type="Gene3D" id="3.30.420.10">
    <property type="entry name" value="Ribonuclease H-like superfamily/Ribonuclease H"/>
    <property type="match status" value="1"/>
</dbReference>
<dbReference type="CDD" id="cd01647">
    <property type="entry name" value="RT_LTR"/>
    <property type="match status" value="1"/>
</dbReference>
<dbReference type="GO" id="GO:0016779">
    <property type="term" value="F:nucleotidyltransferase activity"/>
    <property type="evidence" value="ECO:0007669"/>
    <property type="project" value="UniProtKB-KW"/>
</dbReference>
<evidence type="ECO:0000313" key="13">
    <source>
        <dbReference type="Proteomes" id="UP000031668"/>
    </source>
</evidence>
<evidence type="ECO:0000259" key="11">
    <source>
        <dbReference type="PROSITE" id="PS50994"/>
    </source>
</evidence>
<dbReference type="Gene3D" id="3.10.10.10">
    <property type="entry name" value="HIV Type 1 Reverse Transcriptase, subunit A, domain 1"/>
    <property type="match status" value="1"/>
</dbReference>
<keyword evidence="13" id="KW-1185">Reference proteome</keyword>
<dbReference type="FunFam" id="1.10.340.70:FF:000001">
    <property type="entry name" value="Retrovirus-related Pol polyprotein from transposon gypsy-like Protein"/>
    <property type="match status" value="1"/>
</dbReference>
<dbReference type="InterPro" id="IPR041588">
    <property type="entry name" value="Integrase_H2C2"/>
</dbReference>
<dbReference type="InterPro" id="IPR036397">
    <property type="entry name" value="RNaseH_sf"/>
</dbReference>
<dbReference type="InterPro" id="IPR043502">
    <property type="entry name" value="DNA/RNA_pol_sf"/>
</dbReference>
<keyword evidence="4" id="KW-0548">Nucleotidyltransferase</keyword>
<dbReference type="InterPro" id="IPR041577">
    <property type="entry name" value="RT_RNaseH_2"/>
</dbReference>
<keyword evidence="3" id="KW-0808">Transferase</keyword>
<dbReference type="CDD" id="cd09274">
    <property type="entry name" value="RNase_HI_RT_Ty3"/>
    <property type="match status" value="1"/>
</dbReference>
<comment type="caution">
    <text evidence="12">The sequence shown here is derived from an EMBL/GenBank/DDBJ whole genome shotgun (WGS) entry which is preliminary data.</text>
</comment>
<gene>
    <name evidence="12" type="ORF">RF11_01330</name>
</gene>
<dbReference type="InterPro" id="IPR012337">
    <property type="entry name" value="RNaseH-like_sf"/>
</dbReference>
<evidence type="ECO:0000256" key="1">
    <source>
        <dbReference type="ARBA" id="ARBA00004192"/>
    </source>
</evidence>
<evidence type="ECO:0000256" key="6">
    <source>
        <dbReference type="ARBA" id="ARBA00022759"/>
    </source>
</evidence>
<dbReference type="GO" id="GO:0003676">
    <property type="term" value="F:nucleic acid binding"/>
    <property type="evidence" value="ECO:0007669"/>
    <property type="project" value="InterPro"/>
</dbReference>
<dbReference type="GO" id="GO:0004519">
    <property type="term" value="F:endonuclease activity"/>
    <property type="evidence" value="ECO:0007669"/>
    <property type="project" value="UniProtKB-KW"/>
</dbReference>
<dbReference type="PROSITE" id="PS50878">
    <property type="entry name" value="RT_POL"/>
    <property type="match status" value="1"/>
</dbReference>
<dbReference type="OMA" id="ADITACE"/>
<keyword evidence="5" id="KW-0540">Nuclease</keyword>
<sequence>MLINNRTFKWNFTVTKRMNFDILIGRDFLSANNMVVDLNNDNIILEAQAINAISNHTDKINPELPMNQKKDLSKLLTKYNDCFSIKEGDIGFTDLHPHKIETLGAKPVVCRPYRVPPHLKEEISNQIDNMITRNIIRKSSSPWCSPVLLVKKKDGTHRFCTDFRQLNKVIVKDQYSLPNMDDMLDNLANSQYFTTLDLKSGYWQCALDEDSKPKTAFCPFPGAGLYEYNVLPFGLSNAPSTFQRLMDQILSEIADCDAYLDDIIIFSNSFEEHLKTLKSVLDRLKSAGLKLKLEKCKFAHSRLEYLGYLVTPEGIEAKNESIRAILEWETPKNQSDIRSFLGCCNYYHRFIKNMALIAGPLNQLLRKDSDWVWTRDCENAFADLKTALSDIPIVRRPDFTQLFILHCDALNKAVGAVLYQIRDNKLVPIAFASNTLNSSQRKYGTVDKECWATVWATRKFRHYLYGQRFQLYTDHNPLIYLKSMADPRGRRSRWITELEELDFEIHHIPGKLNTVADSLSRSINTVELGTEFNIQAEQEKSKEISEVIMILQNKRNSDEAIENYSKQLIRGRCNLFIHNGILWQTSRRGSQVVIPKEHINEVIKIAHENSLSHLGVNKTLILIINTSNWSNMYEDVTNYVKACMKCTTFKSKNYKPIAELNPFPQLQRFELWEVDYTGQLPTTSKGNRYIIVFIDHCTKWVEAKAVEDQSAITAAKAFFSLVVSRFGVQKYLLSDMGTAYESELFQQVCEYLGCAKLHTTPYHPMGNGLVERSNKTILRWEKQKYWLLALLPCKLLRTQTTFAPNYIL</sequence>
<keyword evidence="6" id="KW-0378">Hydrolase</keyword>
<dbReference type="Pfam" id="PF00665">
    <property type="entry name" value="rve"/>
    <property type="match status" value="1"/>
</dbReference>
<dbReference type="SUPFAM" id="SSF56672">
    <property type="entry name" value="DNA/RNA polymerases"/>
    <property type="match status" value="1"/>
</dbReference>
<evidence type="ECO:0000256" key="5">
    <source>
        <dbReference type="ARBA" id="ARBA00022722"/>
    </source>
</evidence>
<dbReference type="AlphaFoldDB" id="A0A0C2N0Z5"/>
<keyword evidence="6" id="KW-0255">Endonuclease</keyword>
<proteinExistence type="predicted"/>
<dbReference type="FunFam" id="3.30.70.270:FF:000020">
    <property type="entry name" value="Transposon Tf2-6 polyprotein-like Protein"/>
    <property type="match status" value="1"/>
</dbReference>
<dbReference type="SUPFAM" id="SSF53098">
    <property type="entry name" value="Ribonuclease H-like"/>
    <property type="match status" value="1"/>
</dbReference>
<protein>
    <recommendedName>
        <fullName evidence="2">Pro-Pol polyprotein</fullName>
    </recommendedName>
    <alternativeName>
        <fullName evidence="9">Pr125Pol</fullName>
    </alternativeName>
</protein>
<dbReference type="InterPro" id="IPR050951">
    <property type="entry name" value="Retrovirus_Pol_polyprotein"/>
</dbReference>
<dbReference type="Pfam" id="PF00078">
    <property type="entry name" value="RVT_1"/>
    <property type="match status" value="1"/>
</dbReference>
<dbReference type="GO" id="GO:0004190">
    <property type="term" value="F:aspartic-type endopeptidase activity"/>
    <property type="evidence" value="ECO:0007669"/>
    <property type="project" value="InterPro"/>
</dbReference>
<dbReference type="InterPro" id="IPR001641">
    <property type="entry name" value="Spumavirus_A9"/>
</dbReference>
<dbReference type="Pfam" id="PF17921">
    <property type="entry name" value="Integrase_H2C2"/>
    <property type="match status" value="1"/>
</dbReference>
<keyword evidence="7" id="KW-1035">Host cytoplasm</keyword>
<evidence type="ECO:0000313" key="12">
    <source>
        <dbReference type="EMBL" id="KII70025.1"/>
    </source>
</evidence>
<evidence type="ECO:0000256" key="8">
    <source>
        <dbReference type="ARBA" id="ARBA00023268"/>
    </source>
</evidence>
<dbReference type="Gene3D" id="1.10.340.70">
    <property type="match status" value="1"/>
</dbReference>
<reference evidence="12 13" key="1">
    <citation type="journal article" date="2014" name="Genome Biol. Evol.">
        <title>The genome of the myxosporean Thelohanellus kitauei shows adaptations to nutrient acquisition within its fish host.</title>
        <authorList>
            <person name="Yang Y."/>
            <person name="Xiong J."/>
            <person name="Zhou Z."/>
            <person name="Huo F."/>
            <person name="Miao W."/>
            <person name="Ran C."/>
            <person name="Liu Y."/>
            <person name="Zhang J."/>
            <person name="Feng J."/>
            <person name="Wang M."/>
            <person name="Wang M."/>
            <person name="Wang L."/>
            <person name="Yao B."/>
        </authorList>
    </citation>
    <scope>NUCLEOTIDE SEQUENCE [LARGE SCALE GENOMIC DNA]</scope>
    <source>
        <strain evidence="12">Wuqing</strain>
    </source>
</reference>
<dbReference type="Proteomes" id="UP000031668">
    <property type="component" value="Unassembled WGS sequence"/>
</dbReference>
<evidence type="ECO:0000259" key="10">
    <source>
        <dbReference type="PROSITE" id="PS50878"/>
    </source>
</evidence>
<comment type="subcellular location">
    <subcellularLocation>
        <location evidence="1">Host cytoplasm</location>
    </subcellularLocation>
</comment>
<dbReference type="Pfam" id="PF17919">
    <property type="entry name" value="RT_RNaseH_2"/>
    <property type="match status" value="1"/>
</dbReference>
<dbReference type="OrthoDB" id="5988672at2759"/>
<dbReference type="GO" id="GO:0015074">
    <property type="term" value="P:DNA integration"/>
    <property type="evidence" value="ECO:0007669"/>
    <property type="project" value="InterPro"/>
</dbReference>
<feature type="domain" description="Integrase catalytic" evidence="11">
    <location>
        <begin position="660"/>
        <end position="777"/>
    </location>
</feature>
<dbReference type="Gene3D" id="3.30.70.270">
    <property type="match status" value="2"/>
</dbReference>
<dbReference type="PANTHER" id="PTHR37984">
    <property type="entry name" value="PROTEIN CBG26694"/>
    <property type="match status" value="1"/>
</dbReference>
<dbReference type="InterPro" id="IPR001584">
    <property type="entry name" value="Integrase_cat-core"/>
</dbReference>
<dbReference type="GO" id="GO:0030430">
    <property type="term" value="C:host cell cytoplasm"/>
    <property type="evidence" value="ECO:0007669"/>
    <property type="project" value="UniProtKB-SubCell"/>
</dbReference>
<dbReference type="Gene3D" id="2.40.70.10">
    <property type="entry name" value="Acid Proteases"/>
    <property type="match status" value="1"/>
</dbReference>
<dbReference type="InterPro" id="IPR043128">
    <property type="entry name" value="Rev_trsase/Diguanyl_cyclase"/>
</dbReference>
<evidence type="ECO:0000256" key="7">
    <source>
        <dbReference type="ARBA" id="ARBA00023200"/>
    </source>
</evidence>
<dbReference type="EMBL" id="JWZT01002214">
    <property type="protein sequence ID" value="KII70025.1"/>
    <property type="molecule type" value="Genomic_DNA"/>
</dbReference>
<dbReference type="FunFam" id="3.10.20.370:FF:000001">
    <property type="entry name" value="Retrovirus-related Pol polyprotein from transposon 17.6-like protein"/>
    <property type="match status" value="1"/>
</dbReference>
<accession>A0A0C2N0Z5</accession>
<keyword evidence="8" id="KW-0511">Multifunctional enzyme</keyword>
<dbReference type="InterPro" id="IPR000477">
    <property type="entry name" value="RT_dom"/>
</dbReference>
<dbReference type="PANTHER" id="PTHR37984:SF5">
    <property type="entry name" value="PROTEIN NYNRIN-LIKE"/>
    <property type="match status" value="1"/>
</dbReference>
<dbReference type="Pfam" id="PF03539">
    <property type="entry name" value="Spuma_A9PTase"/>
    <property type="match status" value="1"/>
</dbReference>
<feature type="domain" description="Reverse transcriptase" evidence="10">
    <location>
        <begin position="131"/>
        <end position="310"/>
    </location>
</feature>
<evidence type="ECO:0000256" key="4">
    <source>
        <dbReference type="ARBA" id="ARBA00022695"/>
    </source>
</evidence>
<dbReference type="InterPro" id="IPR021109">
    <property type="entry name" value="Peptidase_aspartic_dom_sf"/>
</dbReference>
<dbReference type="PROSITE" id="PS50994">
    <property type="entry name" value="INTEGRASE"/>
    <property type="match status" value="1"/>
</dbReference>
<organism evidence="12 13">
    <name type="scientific">Thelohanellus kitauei</name>
    <name type="common">Myxosporean</name>
    <dbReference type="NCBI Taxonomy" id="669202"/>
    <lineage>
        <taxon>Eukaryota</taxon>
        <taxon>Metazoa</taxon>
        <taxon>Cnidaria</taxon>
        <taxon>Myxozoa</taxon>
        <taxon>Myxosporea</taxon>
        <taxon>Bivalvulida</taxon>
        <taxon>Platysporina</taxon>
        <taxon>Myxobolidae</taxon>
        <taxon>Thelohanellus</taxon>
    </lineage>
</organism>
<dbReference type="GO" id="GO:0006508">
    <property type="term" value="P:proteolysis"/>
    <property type="evidence" value="ECO:0007669"/>
    <property type="project" value="InterPro"/>
</dbReference>
<evidence type="ECO:0000256" key="9">
    <source>
        <dbReference type="ARBA" id="ARBA00032885"/>
    </source>
</evidence>
<evidence type="ECO:0000256" key="3">
    <source>
        <dbReference type="ARBA" id="ARBA00022679"/>
    </source>
</evidence>
<evidence type="ECO:0000256" key="2">
    <source>
        <dbReference type="ARBA" id="ARBA00016217"/>
    </source>
</evidence>
<name>A0A0C2N0Z5_THEKT</name>